<evidence type="ECO:0000313" key="1">
    <source>
        <dbReference type="EMBL" id="SHI40838.1"/>
    </source>
</evidence>
<reference evidence="2" key="1">
    <citation type="submission" date="2016-11" db="EMBL/GenBank/DDBJ databases">
        <authorList>
            <person name="Varghese N."/>
            <person name="Submissions S."/>
        </authorList>
    </citation>
    <scope>NUCLEOTIDE SEQUENCE [LARGE SCALE GENOMIC DNA]</scope>
    <source>
        <strain evidence="2">DSM 26884</strain>
    </source>
</reference>
<dbReference type="GeneID" id="92710593"/>
<evidence type="ECO:0008006" key="3">
    <source>
        <dbReference type="Google" id="ProtNLM"/>
    </source>
</evidence>
<keyword evidence="2" id="KW-1185">Reference proteome</keyword>
<gene>
    <name evidence="1" type="ORF">SAMN05444350_10252</name>
</gene>
<protein>
    <recommendedName>
        <fullName evidence="3">Lipoprotein</fullName>
    </recommendedName>
</protein>
<accession>A0A1M6AX05</accession>
<organism evidence="1 2">
    <name type="scientific">Bacteroides stercorirosoris</name>
    <dbReference type="NCBI Taxonomy" id="871324"/>
    <lineage>
        <taxon>Bacteria</taxon>
        <taxon>Pseudomonadati</taxon>
        <taxon>Bacteroidota</taxon>
        <taxon>Bacteroidia</taxon>
        <taxon>Bacteroidales</taxon>
        <taxon>Bacteroidaceae</taxon>
        <taxon>Bacteroides</taxon>
    </lineage>
</organism>
<dbReference type="PROSITE" id="PS51257">
    <property type="entry name" value="PROKAR_LIPOPROTEIN"/>
    <property type="match status" value="1"/>
</dbReference>
<dbReference type="EMBL" id="FQZN01000002">
    <property type="protein sequence ID" value="SHI40838.1"/>
    <property type="molecule type" value="Genomic_DNA"/>
</dbReference>
<name>A0A1M6AX05_9BACE</name>
<proteinExistence type="predicted"/>
<evidence type="ECO:0000313" key="2">
    <source>
        <dbReference type="Proteomes" id="UP000184192"/>
    </source>
</evidence>
<dbReference type="Proteomes" id="UP000184192">
    <property type="component" value="Unassembled WGS sequence"/>
</dbReference>
<sequence>MNNILKYTKSLFLCLSIIIGLTSCEDDETVFDRIVGYEWVGDLGFADRYGPLESGLYFDGNGFGTDAQCYYDDPNGEIIYSLPFRWVINGGILSLDYGNDYPLLEIYDVYVFGDELSGVLYVDGLRDGPITLYRY</sequence>
<dbReference type="RefSeq" id="WP_073312655.1">
    <property type="nucleotide sequence ID" value="NZ_CAJKGR010000006.1"/>
</dbReference>
<dbReference type="AlphaFoldDB" id="A0A1M6AX05"/>